<keyword evidence="2 7" id="KW-0813">Transport</keyword>
<organism evidence="9 10">
    <name type="scientific">Cellulomonas hominis</name>
    <dbReference type="NCBI Taxonomy" id="156981"/>
    <lineage>
        <taxon>Bacteria</taxon>
        <taxon>Bacillati</taxon>
        <taxon>Actinomycetota</taxon>
        <taxon>Actinomycetes</taxon>
        <taxon>Micrococcales</taxon>
        <taxon>Cellulomonadaceae</taxon>
        <taxon>Cellulomonas</taxon>
    </lineage>
</organism>
<keyword evidence="4 7" id="KW-0812">Transmembrane</keyword>
<keyword evidence="5 7" id="KW-1133">Transmembrane helix</keyword>
<feature type="transmembrane region" description="Helical" evidence="7">
    <location>
        <begin position="16"/>
        <end position="36"/>
    </location>
</feature>
<evidence type="ECO:0000256" key="5">
    <source>
        <dbReference type="ARBA" id="ARBA00022989"/>
    </source>
</evidence>
<name>A0A7Z8K041_9CELL</name>
<dbReference type="OrthoDB" id="3569827at2"/>
<comment type="similarity">
    <text evidence="7">Belongs to the binding-protein-dependent transport system permease family.</text>
</comment>
<evidence type="ECO:0000259" key="8">
    <source>
        <dbReference type="PROSITE" id="PS50928"/>
    </source>
</evidence>
<evidence type="ECO:0000313" key="10">
    <source>
        <dbReference type="Proteomes" id="UP000308121"/>
    </source>
</evidence>
<dbReference type="GO" id="GO:0055085">
    <property type="term" value="P:transmembrane transport"/>
    <property type="evidence" value="ECO:0007669"/>
    <property type="project" value="InterPro"/>
</dbReference>
<proteinExistence type="inferred from homology"/>
<feature type="transmembrane region" description="Helical" evidence="7">
    <location>
        <begin position="79"/>
        <end position="99"/>
    </location>
</feature>
<feature type="transmembrane region" description="Helical" evidence="7">
    <location>
        <begin position="111"/>
        <end position="131"/>
    </location>
</feature>
<dbReference type="EMBL" id="SZYE01000046">
    <property type="protein sequence ID" value="TKR24055.1"/>
    <property type="molecule type" value="Genomic_DNA"/>
</dbReference>
<dbReference type="GO" id="GO:0005886">
    <property type="term" value="C:plasma membrane"/>
    <property type="evidence" value="ECO:0007669"/>
    <property type="project" value="UniProtKB-SubCell"/>
</dbReference>
<feature type="transmembrane region" description="Helical" evidence="7">
    <location>
        <begin position="187"/>
        <end position="209"/>
    </location>
</feature>
<dbReference type="Pfam" id="PF00528">
    <property type="entry name" value="BPD_transp_1"/>
    <property type="match status" value="1"/>
</dbReference>
<keyword evidence="3" id="KW-1003">Cell membrane</keyword>
<dbReference type="Proteomes" id="UP000308121">
    <property type="component" value="Unassembled WGS sequence"/>
</dbReference>
<evidence type="ECO:0000313" key="9">
    <source>
        <dbReference type="EMBL" id="TKR24055.1"/>
    </source>
</evidence>
<keyword evidence="6 7" id="KW-0472">Membrane</keyword>
<dbReference type="AlphaFoldDB" id="A0A7Z8K041"/>
<protein>
    <submittedName>
        <fullName evidence="9">Carbohydrate ABC transporter permease</fullName>
    </submittedName>
</protein>
<accession>A0A7Z8K041</accession>
<dbReference type="InterPro" id="IPR000515">
    <property type="entry name" value="MetI-like"/>
</dbReference>
<dbReference type="InterPro" id="IPR035906">
    <property type="entry name" value="MetI-like_sf"/>
</dbReference>
<reference evidence="9 10" key="1">
    <citation type="submission" date="2019-05" db="EMBL/GenBank/DDBJ databases">
        <title>Genome sequence of Cellulomonas hominis strain CS1.</title>
        <authorList>
            <person name="Belmont J."/>
            <person name="Maclea K.S."/>
        </authorList>
    </citation>
    <scope>NUCLEOTIDE SEQUENCE [LARGE SCALE GENOMIC DNA]</scope>
    <source>
        <strain evidence="9 10">CS1</strain>
    </source>
</reference>
<dbReference type="PROSITE" id="PS50928">
    <property type="entry name" value="ABC_TM1"/>
    <property type="match status" value="1"/>
</dbReference>
<evidence type="ECO:0000256" key="7">
    <source>
        <dbReference type="RuleBase" id="RU363032"/>
    </source>
</evidence>
<comment type="subcellular location">
    <subcellularLocation>
        <location evidence="1 7">Cell membrane</location>
        <topology evidence="1 7">Multi-pass membrane protein</topology>
    </subcellularLocation>
</comment>
<evidence type="ECO:0000256" key="1">
    <source>
        <dbReference type="ARBA" id="ARBA00004651"/>
    </source>
</evidence>
<feature type="transmembrane region" description="Helical" evidence="7">
    <location>
        <begin position="245"/>
        <end position="266"/>
    </location>
</feature>
<dbReference type="InterPro" id="IPR050901">
    <property type="entry name" value="BP-dep_ABC_trans_perm"/>
</dbReference>
<feature type="domain" description="ABC transmembrane type-1" evidence="8">
    <location>
        <begin position="75"/>
        <end position="266"/>
    </location>
</feature>
<dbReference type="CDD" id="cd06261">
    <property type="entry name" value="TM_PBP2"/>
    <property type="match status" value="1"/>
</dbReference>
<dbReference type="Gene3D" id="1.10.3720.10">
    <property type="entry name" value="MetI-like"/>
    <property type="match status" value="1"/>
</dbReference>
<evidence type="ECO:0000256" key="2">
    <source>
        <dbReference type="ARBA" id="ARBA00022448"/>
    </source>
</evidence>
<evidence type="ECO:0000256" key="4">
    <source>
        <dbReference type="ARBA" id="ARBA00022692"/>
    </source>
</evidence>
<dbReference type="PANTHER" id="PTHR32243:SF18">
    <property type="entry name" value="INNER MEMBRANE ABC TRANSPORTER PERMEASE PROTEIN YCJP"/>
    <property type="match status" value="1"/>
</dbReference>
<gene>
    <name evidence="9" type="ORF">FA014_08000</name>
</gene>
<dbReference type="PANTHER" id="PTHR32243">
    <property type="entry name" value="MALTOSE TRANSPORT SYSTEM PERMEASE-RELATED"/>
    <property type="match status" value="1"/>
</dbReference>
<dbReference type="SUPFAM" id="SSF161098">
    <property type="entry name" value="MetI-like"/>
    <property type="match status" value="1"/>
</dbReference>
<feature type="transmembrane region" description="Helical" evidence="7">
    <location>
        <begin position="143"/>
        <end position="166"/>
    </location>
</feature>
<evidence type="ECO:0000256" key="3">
    <source>
        <dbReference type="ARBA" id="ARBA00022475"/>
    </source>
</evidence>
<comment type="caution">
    <text evidence="9">The sequence shown here is derived from an EMBL/GenBank/DDBJ whole genome shotgun (WGS) entry which is preliminary data.</text>
</comment>
<evidence type="ECO:0000256" key="6">
    <source>
        <dbReference type="ARBA" id="ARBA00023136"/>
    </source>
</evidence>
<sequence length="281" mass="30134">MRRRTGPGAVAWRTGHYLLLTVWMAVILGPYAVMFLTSVTPAHDLATAGATLWPERWSGAAYGELLASTPFLTYLRNSLLVAAIAVPLALVCASGAAIALSRFEFVGRRAFMVAVLVAQLLPAVLLVISLQGQLRVLNLLDNVVGLALVHAAFATPFAAWLLKGFLDSVPHELEEAGRIDGASSWQVVRLIILPLLAPGMVAAGTYIFTLTWNEFLYALTFMQSTSTRTLPVGLHLFIGEYQIRWDLLTAGGVLAVMPVIVGFLLVQKRLVAGLAAGAVKG</sequence>